<dbReference type="CDD" id="cd05233">
    <property type="entry name" value="SDR_c"/>
    <property type="match status" value="1"/>
</dbReference>
<name>A0A0R2F1E2_9LACO</name>
<dbReference type="PANTHER" id="PTHR43115">
    <property type="entry name" value="DEHYDROGENASE/REDUCTASE SDR FAMILY MEMBER 11"/>
    <property type="match status" value="1"/>
</dbReference>
<accession>A0A0R2F1E2</accession>
<dbReference type="FunFam" id="3.40.50.720:FF:000047">
    <property type="entry name" value="NADP-dependent L-serine/L-allo-threonine dehydrogenase"/>
    <property type="match status" value="1"/>
</dbReference>
<evidence type="ECO:0000256" key="3">
    <source>
        <dbReference type="RuleBase" id="RU000363"/>
    </source>
</evidence>
<comment type="similarity">
    <text evidence="1 3">Belongs to the short-chain dehydrogenases/reductases (SDR) family.</text>
</comment>
<gene>
    <name evidence="4" type="ORF">FD14_GL001913</name>
</gene>
<dbReference type="InterPro" id="IPR020904">
    <property type="entry name" value="Sc_DH/Rdtase_CS"/>
</dbReference>
<comment type="caution">
    <text evidence="4">The sequence shown here is derived from an EMBL/GenBank/DDBJ whole genome shotgun (WGS) entry which is preliminary data.</text>
</comment>
<evidence type="ECO:0000313" key="5">
    <source>
        <dbReference type="Proteomes" id="UP000051442"/>
    </source>
</evidence>
<proteinExistence type="inferred from homology"/>
<dbReference type="PRINTS" id="PR00081">
    <property type="entry name" value="GDHRDH"/>
</dbReference>
<evidence type="ECO:0000313" key="4">
    <source>
        <dbReference type="EMBL" id="KRN18588.1"/>
    </source>
</evidence>
<keyword evidence="2" id="KW-0560">Oxidoreductase</keyword>
<dbReference type="PATRIC" id="fig|1423804.4.peg.2075"/>
<organism evidence="4 5">
    <name type="scientific">Secundilactobacillus similis DSM 23365 = JCM 2765</name>
    <dbReference type="NCBI Taxonomy" id="1423804"/>
    <lineage>
        <taxon>Bacteria</taxon>
        <taxon>Bacillati</taxon>
        <taxon>Bacillota</taxon>
        <taxon>Bacilli</taxon>
        <taxon>Lactobacillales</taxon>
        <taxon>Lactobacillaceae</taxon>
        <taxon>Secundilactobacillus</taxon>
    </lineage>
</organism>
<dbReference type="AlphaFoldDB" id="A0A0R2F1E2"/>
<dbReference type="Pfam" id="PF00106">
    <property type="entry name" value="adh_short"/>
    <property type="match status" value="1"/>
</dbReference>
<dbReference type="OrthoDB" id="9775296at2"/>
<dbReference type="PRINTS" id="PR00080">
    <property type="entry name" value="SDRFAMILY"/>
</dbReference>
<dbReference type="Gene3D" id="3.40.50.720">
    <property type="entry name" value="NAD(P)-binding Rossmann-like Domain"/>
    <property type="match status" value="1"/>
</dbReference>
<keyword evidence="5" id="KW-1185">Reference proteome</keyword>
<dbReference type="InterPro" id="IPR036291">
    <property type="entry name" value="NAD(P)-bd_dom_sf"/>
</dbReference>
<sequence length="247" mass="26361">MTVNNKVVIITGASSGIGEASAKLLASHGAKVVLGARRKERLATIAADIQQRGGQVAYRETDVTKATDLVELVKLAMQQFGGVDVIFNNAGIMPTSPISALKTDEWNAMIDVNLKGVLNGIASVMPIFAQQKHGQIITTSSVAGIKSFVGSGVYGATKFAVRNLMEVIRMESVKEHTNIRTTSLYPAAINTELLHTITDDRSRQGMNTLYSAVGISPDAVARVVDFAIAQPDDVNVNEFTIYPTAQA</sequence>
<evidence type="ECO:0000256" key="2">
    <source>
        <dbReference type="ARBA" id="ARBA00023002"/>
    </source>
</evidence>
<evidence type="ECO:0000256" key="1">
    <source>
        <dbReference type="ARBA" id="ARBA00006484"/>
    </source>
</evidence>
<dbReference type="Proteomes" id="UP000051442">
    <property type="component" value="Unassembled WGS sequence"/>
</dbReference>
<dbReference type="GO" id="GO:0016616">
    <property type="term" value="F:oxidoreductase activity, acting on the CH-OH group of donors, NAD or NADP as acceptor"/>
    <property type="evidence" value="ECO:0007669"/>
    <property type="project" value="UniProtKB-ARBA"/>
</dbReference>
<dbReference type="STRING" id="1423804.FD14_GL001913"/>
<reference evidence="4 5" key="1">
    <citation type="journal article" date="2015" name="Genome Announc.">
        <title>Expanding the biotechnology potential of lactobacilli through comparative genomics of 213 strains and associated genera.</title>
        <authorList>
            <person name="Sun Z."/>
            <person name="Harris H.M."/>
            <person name="McCann A."/>
            <person name="Guo C."/>
            <person name="Argimon S."/>
            <person name="Zhang W."/>
            <person name="Yang X."/>
            <person name="Jeffery I.B."/>
            <person name="Cooney J.C."/>
            <person name="Kagawa T.F."/>
            <person name="Liu W."/>
            <person name="Song Y."/>
            <person name="Salvetti E."/>
            <person name="Wrobel A."/>
            <person name="Rasinkangas P."/>
            <person name="Parkhill J."/>
            <person name="Rea M.C."/>
            <person name="O'Sullivan O."/>
            <person name="Ritari J."/>
            <person name="Douillard F.P."/>
            <person name="Paul Ross R."/>
            <person name="Yang R."/>
            <person name="Briner A.E."/>
            <person name="Felis G.E."/>
            <person name="de Vos W.M."/>
            <person name="Barrangou R."/>
            <person name="Klaenhammer T.R."/>
            <person name="Caufield P.W."/>
            <person name="Cui Y."/>
            <person name="Zhang H."/>
            <person name="O'Toole P.W."/>
        </authorList>
    </citation>
    <scope>NUCLEOTIDE SEQUENCE [LARGE SCALE GENOMIC DNA]</scope>
    <source>
        <strain evidence="4 5">DSM 23365</strain>
    </source>
</reference>
<dbReference type="InterPro" id="IPR002347">
    <property type="entry name" value="SDR_fam"/>
</dbReference>
<dbReference type="PANTHER" id="PTHR43115:SF4">
    <property type="entry name" value="DEHYDROGENASE_REDUCTASE SDR FAMILY MEMBER 11"/>
    <property type="match status" value="1"/>
</dbReference>
<dbReference type="RefSeq" id="WP_054735547.1">
    <property type="nucleotide sequence ID" value="NZ_AYZM01000148.1"/>
</dbReference>
<dbReference type="PROSITE" id="PS00061">
    <property type="entry name" value="ADH_SHORT"/>
    <property type="match status" value="1"/>
</dbReference>
<protein>
    <submittedName>
        <fullName evidence="4">3-oxoacyl-[acyl-carrier-protein] reductase</fullName>
    </submittedName>
</protein>
<dbReference type="EMBL" id="AYZM01000148">
    <property type="protein sequence ID" value="KRN18588.1"/>
    <property type="molecule type" value="Genomic_DNA"/>
</dbReference>
<dbReference type="SUPFAM" id="SSF51735">
    <property type="entry name" value="NAD(P)-binding Rossmann-fold domains"/>
    <property type="match status" value="1"/>
</dbReference>